<evidence type="ECO:0000313" key="2">
    <source>
        <dbReference type="EMBL" id="MEJ1093024.1"/>
    </source>
</evidence>
<organism evidence="2 3">
    <name type="scientific">Microbacterium istanbulense</name>
    <dbReference type="NCBI Taxonomy" id="3122049"/>
    <lineage>
        <taxon>Bacteria</taxon>
        <taxon>Bacillati</taxon>
        <taxon>Actinomycetota</taxon>
        <taxon>Actinomycetes</taxon>
        <taxon>Micrococcales</taxon>
        <taxon>Microbacteriaceae</taxon>
        <taxon>Microbacterium</taxon>
    </lineage>
</organism>
<accession>A0ABU8LNX5</accession>
<feature type="non-terminal residue" evidence="2">
    <location>
        <position position="1"/>
    </location>
</feature>
<feature type="region of interest" description="Disordered" evidence="1">
    <location>
        <begin position="1"/>
        <end position="33"/>
    </location>
</feature>
<dbReference type="RefSeq" id="WP_337322077.1">
    <property type="nucleotide sequence ID" value="NZ_JBBDGN010000026.1"/>
</dbReference>
<gene>
    <name evidence="2" type="ORF">WDU93_15165</name>
</gene>
<dbReference type="Proteomes" id="UP001366085">
    <property type="component" value="Unassembled WGS sequence"/>
</dbReference>
<dbReference type="EMBL" id="JBBDGN010000026">
    <property type="protein sequence ID" value="MEJ1093024.1"/>
    <property type="molecule type" value="Genomic_DNA"/>
</dbReference>
<reference evidence="2 3" key="1">
    <citation type="submission" date="2024-02" db="EMBL/GenBank/DDBJ databases">
        <authorList>
            <person name="Saticioglu I.B."/>
        </authorList>
    </citation>
    <scope>NUCLEOTIDE SEQUENCE [LARGE SCALE GENOMIC DNA]</scope>
    <source>
        <strain evidence="2 3">Mu-43</strain>
    </source>
</reference>
<evidence type="ECO:0000256" key="1">
    <source>
        <dbReference type="SAM" id="MobiDB-lite"/>
    </source>
</evidence>
<proteinExistence type="predicted"/>
<comment type="caution">
    <text evidence="2">The sequence shown here is derived from an EMBL/GenBank/DDBJ whole genome shotgun (WGS) entry which is preliminary data.</text>
</comment>
<keyword evidence="3" id="KW-1185">Reference proteome</keyword>
<evidence type="ECO:0000313" key="3">
    <source>
        <dbReference type="Proteomes" id="UP001366085"/>
    </source>
</evidence>
<protein>
    <submittedName>
        <fullName evidence="2">Uncharacterized protein</fullName>
    </submittedName>
</protein>
<name>A0ABU8LNX5_9MICO</name>
<feature type="compositionally biased region" description="Basic and acidic residues" evidence="1">
    <location>
        <begin position="8"/>
        <end position="24"/>
    </location>
</feature>
<sequence>MTFGGVDLARRGGQIEHAQQRERNVNASRPRSSTLSPWPFVAYAFQRWRMFSAPSALPT</sequence>